<dbReference type="InterPro" id="IPR008906">
    <property type="entry name" value="HATC_C_dom"/>
</dbReference>
<comment type="caution">
    <text evidence="4">The sequence shown here is derived from an EMBL/GenBank/DDBJ whole genome shotgun (WGS) entry which is preliminary data.</text>
</comment>
<evidence type="ECO:0000259" key="3">
    <source>
        <dbReference type="Pfam" id="PF05699"/>
    </source>
</evidence>
<dbReference type="PANTHER" id="PTHR32166">
    <property type="entry name" value="OSJNBA0013A04.12 PROTEIN"/>
    <property type="match status" value="1"/>
</dbReference>
<keyword evidence="5" id="KW-1185">Reference proteome</keyword>
<dbReference type="OrthoDB" id="2012664at2759"/>
<dbReference type="AlphaFoldDB" id="A0A388LRH8"/>
<feature type="domain" description="HAT C-terminal dimerisation" evidence="3">
    <location>
        <begin position="318"/>
        <end position="370"/>
    </location>
</feature>
<dbReference type="PANTHER" id="PTHR32166:SF123">
    <property type="entry name" value="BED-TYPE DOMAIN-CONTAINING PROTEIN"/>
    <property type="match status" value="1"/>
</dbReference>
<protein>
    <submittedName>
        <fullName evidence="4">Uncharacterized protein</fullName>
    </submittedName>
</protein>
<evidence type="ECO:0000259" key="2">
    <source>
        <dbReference type="Pfam" id="PF04937"/>
    </source>
</evidence>
<dbReference type="Pfam" id="PF05699">
    <property type="entry name" value="Dimer_Tnp_hAT"/>
    <property type="match status" value="1"/>
</dbReference>
<sequence>MSELGPKMGVPEMEESSEDENAPRTSGGVRDPSGSVVGLRQMNPRTSTTRVMDPSRSVVGLHKTTITDSIAVITAHEQTQRTIDDWMTTKCITFNMMKSEYWDKMVHPLMNEPKGFRYAKFENARTKRVEVTKGRVRKRVEELRQEWPTTGCMLQLDGWTDHRQRPHINVMVSFPKGFIFWRNVEKVMQTSKNLLKLLKKVDGTGPTISKVYACMDSAVEKLRVSKHFAEAEKDELKAIIMRRWNAMASPLHCAALFLDPEYRASRPEMDAEVADGFWTWLYLWCKESSFVEVDAEVCCWIEGTGGHNCEDARTQARLMQSARWWRKWCSDMPILQKQVARLLGQASSSSCCERNWSLFERIHSRLRNNLGGVDAIKLSTLVFNRWNQRLLDALIKKPKADKGSP</sequence>
<dbReference type="GO" id="GO:0046983">
    <property type="term" value="F:protein dimerization activity"/>
    <property type="evidence" value="ECO:0007669"/>
    <property type="project" value="InterPro"/>
</dbReference>
<reference evidence="4 5" key="1">
    <citation type="journal article" date="2018" name="Cell">
        <title>The Chara Genome: Secondary Complexity and Implications for Plant Terrestrialization.</title>
        <authorList>
            <person name="Nishiyama T."/>
            <person name="Sakayama H."/>
            <person name="Vries J.D."/>
            <person name="Buschmann H."/>
            <person name="Saint-Marcoux D."/>
            <person name="Ullrich K.K."/>
            <person name="Haas F.B."/>
            <person name="Vanderstraeten L."/>
            <person name="Becker D."/>
            <person name="Lang D."/>
            <person name="Vosolsobe S."/>
            <person name="Rombauts S."/>
            <person name="Wilhelmsson P.K.I."/>
            <person name="Janitza P."/>
            <person name="Kern R."/>
            <person name="Heyl A."/>
            <person name="Rumpler F."/>
            <person name="Villalobos L.I.A.C."/>
            <person name="Clay J.M."/>
            <person name="Skokan R."/>
            <person name="Toyoda A."/>
            <person name="Suzuki Y."/>
            <person name="Kagoshima H."/>
            <person name="Schijlen E."/>
            <person name="Tajeshwar N."/>
            <person name="Catarino B."/>
            <person name="Hetherington A.J."/>
            <person name="Saltykova A."/>
            <person name="Bonnot C."/>
            <person name="Breuninger H."/>
            <person name="Symeonidi A."/>
            <person name="Radhakrishnan G.V."/>
            <person name="Van Nieuwerburgh F."/>
            <person name="Deforce D."/>
            <person name="Chang C."/>
            <person name="Karol K.G."/>
            <person name="Hedrich R."/>
            <person name="Ulvskov P."/>
            <person name="Glockner G."/>
            <person name="Delwiche C.F."/>
            <person name="Petrasek J."/>
            <person name="Van de Peer Y."/>
            <person name="Friml J."/>
            <person name="Beilby M."/>
            <person name="Dolan L."/>
            <person name="Kohara Y."/>
            <person name="Sugano S."/>
            <person name="Fujiyama A."/>
            <person name="Delaux P.-M."/>
            <person name="Quint M."/>
            <person name="TheiBen G."/>
            <person name="Hagemann M."/>
            <person name="Harholt J."/>
            <person name="Dunand C."/>
            <person name="Zachgo S."/>
            <person name="Langdale J."/>
            <person name="Maumus F."/>
            <person name="Straeten D.V.D."/>
            <person name="Gould S.B."/>
            <person name="Rensing S.A."/>
        </authorList>
    </citation>
    <scope>NUCLEOTIDE SEQUENCE [LARGE SCALE GENOMIC DNA]</scope>
    <source>
        <strain evidence="4 5">S276</strain>
    </source>
</reference>
<dbReference type="SUPFAM" id="SSF53098">
    <property type="entry name" value="Ribonuclease H-like"/>
    <property type="match status" value="1"/>
</dbReference>
<dbReference type="InterPro" id="IPR007021">
    <property type="entry name" value="DUF659"/>
</dbReference>
<dbReference type="Proteomes" id="UP000265515">
    <property type="component" value="Unassembled WGS sequence"/>
</dbReference>
<feature type="domain" description="DUF659" evidence="2">
    <location>
        <begin position="122"/>
        <end position="201"/>
    </location>
</feature>
<proteinExistence type="predicted"/>
<accession>A0A388LRH8</accession>
<dbReference type="Pfam" id="PF04937">
    <property type="entry name" value="DUF659"/>
    <property type="match status" value="1"/>
</dbReference>
<feature type="region of interest" description="Disordered" evidence="1">
    <location>
        <begin position="1"/>
        <end position="40"/>
    </location>
</feature>
<dbReference type="EMBL" id="BFEA01000492">
    <property type="protein sequence ID" value="GBG84823.1"/>
    <property type="molecule type" value="Genomic_DNA"/>
</dbReference>
<name>A0A388LRH8_CHABU</name>
<dbReference type="Gramene" id="GBG84823">
    <property type="protein sequence ID" value="GBG84823"/>
    <property type="gene ID" value="CBR_g39199"/>
</dbReference>
<dbReference type="OMA" id="WCIREWI"/>
<dbReference type="InterPro" id="IPR012337">
    <property type="entry name" value="RNaseH-like_sf"/>
</dbReference>
<evidence type="ECO:0000313" key="5">
    <source>
        <dbReference type="Proteomes" id="UP000265515"/>
    </source>
</evidence>
<gene>
    <name evidence="4" type="ORF">CBR_g39199</name>
</gene>
<evidence type="ECO:0000313" key="4">
    <source>
        <dbReference type="EMBL" id="GBG84823.1"/>
    </source>
</evidence>
<organism evidence="4 5">
    <name type="scientific">Chara braunii</name>
    <name type="common">Braun's stonewort</name>
    <dbReference type="NCBI Taxonomy" id="69332"/>
    <lineage>
        <taxon>Eukaryota</taxon>
        <taxon>Viridiplantae</taxon>
        <taxon>Streptophyta</taxon>
        <taxon>Charophyceae</taxon>
        <taxon>Charales</taxon>
        <taxon>Characeae</taxon>
        <taxon>Chara</taxon>
    </lineage>
</organism>
<evidence type="ECO:0000256" key="1">
    <source>
        <dbReference type="SAM" id="MobiDB-lite"/>
    </source>
</evidence>